<keyword evidence="2" id="KW-0413">Isomerase</keyword>
<evidence type="ECO:0000313" key="4">
    <source>
        <dbReference type="Proteomes" id="UP000564496"/>
    </source>
</evidence>
<dbReference type="InterPro" id="IPR012341">
    <property type="entry name" value="6hp_glycosidase-like_sf"/>
</dbReference>
<dbReference type="InterPro" id="IPR010819">
    <property type="entry name" value="AGE/CE"/>
</dbReference>
<dbReference type="Pfam" id="PF07221">
    <property type="entry name" value="GlcNAc_2-epim"/>
    <property type="match status" value="1"/>
</dbReference>
<proteinExistence type="inferred from homology"/>
<dbReference type="Gene3D" id="1.50.10.10">
    <property type="match status" value="1"/>
</dbReference>
<dbReference type="AlphaFoldDB" id="A0A7Z0IV79"/>
<dbReference type="PANTHER" id="PTHR15108">
    <property type="entry name" value="N-ACYLGLUCOSAMINE-2-EPIMERASE"/>
    <property type="match status" value="1"/>
</dbReference>
<name>A0A7Z0IV79_9ACTN</name>
<comment type="similarity">
    <text evidence="1">Belongs to the N-acylglucosamine 2-epimerase family.</text>
</comment>
<dbReference type="EMBL" id="JACBZR010000001">
    <property type="protein sequence ID" value="NYI80737.1"/>
    <property type="molecule type" value="Genomic_DNA"/>
</dbReference>
<comment type="caution">
    <text evidence="3">The sequence shown here is derived from an EMBL/GenBank/DDBJ whole genome shotgun (WGS) entry which is preliminary data.</text>
</comment>
<accession>A0A7Z0IV79</accession>
<dbReference type="GO" id="GO:0005975">
    <property type="term" value="P:carbohydrate metabolic process"/>
    <property type="evidence" value="ECO:0007669"/>
    <property type="project" value="InterPro"/>
</dbReference>
<reference evidence="3 4" key="1">
    <citation type="submission" date="2020-07" db="EMBL/GenBank/DDBJ databases">
        <title>Sequencing the genomes of 1000 actinobacteria strains.</title>
        <authorList>
            <person name="Klenk H.-P."/>
        </authorList>
    </citation>
    <scope>NUCLEOTIDE SEQUENCE [LARGE SCALE GENOMIC DNA]</scope>
    <source>
        <strain evidence="3 4">DSM 26487</strain>
    </source>
</reference>
<protein>
    <submittedName>
        <fullName evidence="3">Mannose/cellobiose epimerase-like protein (N-acyl-D-glucosamine 2-epimerase family)</fullName>
    </submittedName>
</protein>
<dbReference type="Proteomes" id="UP000564496">
    <property type="component" value="Unassembled WGS sequence"/>
</dbReference>
<evidence type="ECO:0000256" key="2">
    <source>
        <dbReference type="ARBA" id="ARBA00023235"/>
    </source>
</evidence>
<evidence type="ECO:0000313" key="3">
    <source>
        <dbReference type="EMBL" id="NYI80737.1"/>
    </source>
</evidence>
<evidence type="ECO:0000256" key="1">
    <source>
        <dbReference type="ARBA" id="ARBA00008558"/>
    </source>
</evidence>
<dbReference type="GO" id="GO:0016853">
    <property type="term" value="F:isomerase activity"/>
    <property type="evidence" value="ECO:0007669"/>
    <property type="project" value="UniProtKB-KW"/>
</dbReference>
<keyword evidence="4" id="KW-1185">Reference proteome</keyword>
<sequence>MPRPIPGSRPWREQQLDSVLTFARRSALAGGGFGRLDAAGDVQVERGLELWINARMTYVFAIASMRAGTLDPLAEYGVRALRDLFVDPEHGGWFTAVTSDHRPAETRKGCYEHAFVVLAASAARLARVPGAAELLDEALAVHERRFWDERAGRCREAWDAGWTTVEAYRGVNSNMHTVEAYLTASDATGDPRWRHRALRICEQVVADARANDWRLPEHFDAEWRILLDYNASAPADPFRPFGATPGHGLEWSRLLIELEGALDDPPEWLVEAATALYTRAVHDGSVGDTIVYTTDWEGEPVTRERFHWVMAEAVAAADTLARRTDGAVGAADLDRWWRAIENHFVDQEHGSWHHELDDALRVSGRTWPDKPDAYHAVNALLLPDAPLAPTLARSLADG</sequence>
<organism evidence="3 4">
    <name type="scientific">Nocardioides panzhihuensis</name>
    <dbReference type="NCBI Taxonomy" id="860243"/>
    <lineage>
        <taxon>Bacteria</taxon>
        <taxon>Bacillati</taxon>
        <taxon>Actinomycetota</taxon>
        <taxon>Actinomycetes</taxon>
        <taxon>Propionibacteriales</taxon>
        <taxon>Nocardioidaceae</taxon>
        <taxon>Nocardioides</taxon>
    </lineage>
</organism>
<dbReference type="SUPFAM" id="SSF48208">
    <property type="entry name" value="Six-hairpin glycosidases"/>
    <property type="match status" value="1"/>
</dbReference>
<dbReference type="InterPro" id="IPR008928">
    <property type="entry name" value="6-hairpin_glycosidase_sf"/>
</dbReference>
<gene>
    <name evidence="3" type="ORF">BJ988_005385</name>
</gene>
<dbReference type="RefSeq" id="WP_179660898.1">
    <property type="nucleotide sequence ID" value="NZ_JACBZR010000001.1"/>
</dbReference>